<evidence type="ECO:0000259" key="2">
    <source>
        <dbReference type="Pfam" id="PF06744"/>
    </source>
</evidence>
<dbReference type="Pfam" id="PF06761">
    <property type="entry name" value="IcmF-related"/>
    <property type="match status" value="1"/>
</dbReference>
<gene>
    <name evidence="5" type="ORF">GCM10007895_21390</name>
</gene>
<dbReference type="Pfam" id="PF14331">
    <property type="entry name" value="IcmF-related_N"/>
    <property type="match status" value="1"/>
</dbReference>
<dbReference type="SUPFAM" id="SSF52540">
    <property type="entry name" value="P-loop containing nucleoside triphosphate hydrolases"/>
    <property type="match status" value="1"/>
</dbReference>
<dbReference type="Pfam" id="PF06744">
    <property type="entry name" value="IcmF_C"/>
    <property type="match status" value="1"/>
</dbReference>
<evidence type="ECO:0000259" key="3">
    <source>
        <dbReference type="Pfam" id="PF06761"/>
    </source>
</evidence>
<keyword evidence="6" id="KW-1185">Reference proteome</keyword>
<dbReference type="InterPro" id="IPR010623">
    <property type="entry name" value="IcmF_C"/>
</dbReference>
<dbReference type="Proteomes" id="UP001161422">
    <property type="component" value="Unassembled WGS sequence"/>
</dbReference>
<dbReference type="InterPro" id="IPR027417">
    <property type="entry name" value="P-loop_NTPase"/>
</dbReference>
<name>A0AA37RXI4_9GAMM</name>
<dbReference type="InterPro" id="IPR017731">
    <property type="entry name" value="TssM1-like"/>
</dbReference>
<dbReference type="AlphaFoldDB" id="A0AA37RXI4"/>
<feature type="domain" description="Type VI secretion system IcmF C-terminal" evidence="2">
    <location>
        <begin position="1016"/>
        <end position="1107"/>
    </location>
</feature>
<feature type="transmembrane region" description="Helical" evidence="1">
    <location>
        <begin position="441"/>
        <end position="462"/>
    </location>
</feature>
<protein>
    <submittedName>
        <fullName evidence="5">Type VI secretion protein</fullName>
    </submittedName>
</protein>
<reference evidence="5" key="2">
    <citation type="submission" date="2023-01" db="EMBL/GenBank/DDBJ databases">
        <title>Draft genome sequence of Paraferrimonas sedimenticola strain NBRC 101628.</title>
        <authorList>
            <person name="Sun Q."/>
            <person name="Mori K."/>
        </authorList>
    </citation>
    <scope>NUCLEOTIDE SEQUENCE</scope>
    <source>
        <strain evidence="5">NBRC 101628</strain>
    </source>
</reference>
<feature type="domain" description="IcmF-related" evidence="3">
    <location>
        <begin position="518"/>
        <end position="781"/>
    </location>
</feature>
<organism evidence="5 6">
    <name type="scientific">Paraferrimonas sedimenticola</name>
    <dbReference type="NCBI Taxonomy" id="375674"/>
    <lineage>
        <taxon>Bacteria</taxon>
        <taxon>Pseudomonadati</taxon>
        <taxon>Pseudomonadota</taxon>
        <taxon>Gammaproteobacteria</taxon>
        <taxon>Alteromonadales</taxon>
        <taxon>Ferrimonadaceae</taxon>
        <taxon>Paraferrimonas</taxon>
    </lineage>
</organism>
<keyword evidence="1" id="KW-0472">Membrane</keyword>
<dbReference type="RefSeq" id="WP_095504147.1">
    <property type="nucleotide sequence ID" value="NZ_BSNC01000005.1"/>
</dbReference>
<evidence type="ECO:0000313" key="5">
    <source>
        <dbReference type="EMBL" id="GLP96833.1"/>
    </source>
</evidence>
<reference evidence="5" key="1">
    <citation type="journal article" date="2014" name="Int. J. Syst. Evol. Microbiol.">
        <title>Complete genome sequence of Corynebacterium casei LMG S-19264T (=DSM 44701T), isolated from a smear-ripened cheese.</title>
        <authorList>
            <consortium name="US DOE Joint Genome Institute (JGI-PGF)"/>
            <person name="Walter F."/>
            <person name="Albersmeier A."/>
            <person name="Kalinowski J."/>
            <person name="Ruckert C."/>
        </authorList>
    </citation>
    <scope>NUCLEOTIDE SEQUENCE</scope>
    <source>
        <strain evidence="5">NBRC 101628</strain>
    </source>
</reference>
<proteinExistence type="predicted"/>
<dbReference type="InterPro" id="IPR009612">
    <property type="entry name" value="IcmF-rel"/>
</dbReference>
<sequence>MTRHDLIFYLVSLIGVSALLVILWWLGPLWQVGEAYPLGATSRRLFLCSIVLFCFVAAVITHQILQRRNRQALVDKISAASADSDSMEALVNEEQRLVQAKFKQGLSQLKDLEKKIDLTQIPWFVIVGAPGSGKTTALQNSGLNFLLNDKQSGMRGIGGTRNCAWWFAKEAVLLDTAGRFFSQDSEQAIDQGGWSALLNNLKQHRPKQPLNGVILTISVEDLLSENEARQNALVEAIRNRLGELRDLVTGKLPVYILLTKLDVVAGFTETFESYDRQQRKQVFGFTFDLEQSQEPELWLEAAKEYWQQIITDRFRASTSHLTDSQDIAARGLIMDFPRQLQQLQVPLTNILRQAFAADSLAGIQTVRGCYFSSATQLGRPIDRLLNRWSGVLGENKSRNELSSVNARSYFLEDLLLRVVLPESPLSSFDVNAEARSRRWRLAGAASLAVVFMLTLIGGIYGFSRAHAYIDFHQQQAQKIDIKVQGLTQNPPLTEVTELLDEVLTLIDEPAPIAAYWSARAIKQQHHQLYQRLLRQVLQPRLVLEAEQALKDDVGANDQFANLKSYLMLVSGQRWQSKTLGDWSTRKLTSLSAQKHGNALAEAGGLAYPDLENLQLIAVSRLALSKVPLEQRLLMQLESSGASSALQDIDMPLLQSIIDNPEPPPFAVQSATLPEQKIAGFYTKEGFDKVFVQNATQIVEDLEKEMWVLGTIEQKPEAFGQHSPKLYRLYLEQYSQRWQSLVDALALNMPASPQQSREYLQALATNPQWFNALLALISEQTQLELVDSLDSDPSSSTSNYGVVEYQHGYMKRRFNDLHELGDEKNTLLPQWSELLVQFLADLDASLDSAQNEPIDPTLSESLQGHVAELRTFSTKLPAPFSQFSTQLASHGREHLERRIGDSMRGALQLLQSQCRAAATKYPLTNSQRALSIAEFHELFGPDQALDRFSQSFLDASVIKEGSAWRWREPNELGDAWLRPFADAHQIKQFFYPMGASEPRFEFTLQLQKSALARAPQGSWLELDVNGQVIQHGGNRSPLLTAQWPLSGDAGYVRLSLNNQAGETLEEVRHIGAWSLFRLVYGARRQGSSPYQLYRRTLVLSGSQVSFDLIQMPSQDPSPLMFSTLQNFRCPTW</sequence>
<dbReference type="InterPro" id="IPR053156">
    <property type="entry name" value="T6SS_TssM-like"/>
</dbReference>
<evidence type="ECO:0000256" key="1">
    <source>
        <dbReference type="SAM" id="Phobius"/>
    </source>
</evidence>
<feature type="transmembrane region" description="Helical" evidence="1">
    <location>
        <begin position="7"/>
        <end position="26"/>
    </location>
</feature>
<accession>A0AA37RXI4</accession>
<feature type="transmembrane region" description="Helical" evidence="1">
    <location>
        <begin position="46"/>
        <end position="65"/>
    </location>
</feature>
<dbReference type="CDD" id="cd00882">
    <property type="entry name" value="Ras_like_GTPase"/>
    <property type="match status" value="1"/>
</dbReference>
<keyword evidence="1" id="KW-0812">Transmembrane</keyword>
<dbReference type="Gene3D" id="3.40.50.300">
    <property type="entry name" value="P-loop containing nucleotide triphosphate hydrolases"/>
    <property type="match status" value="1"/>
</dbReference>
<keyword evidence="1" id="KW-1133">Transmembrane helix</keyword>
<dbReference type="NCBIfam" id="TIGR03348">
    <property type="entry name" value="VI_IcmF"/>
    <property type="match status" value="1"/>
</dbReference>
<dbReference type="EMBL" id="BSNC01000005">
    <property type="protein sequence ID" value="GLP96833.1"/>
    <property type="molecule type" value="Genomic_DNA"/>
</dbReference>
<dbReference type="PANTHER" id="PTHR36153:SF1">
    <property type="entry name" value="TYPE VI SECRETION SYSTEM COMPONENT TSSM1"/>
    <property type="match status" value="1"/>
</dbReference>
<evidence type="ECO:0000313" key="6">
    <source>
        <dbReference type="Proteomes" id="UP001161422"/>
    </source>
</evidence>
<evidence type="ECO:0000259" key="4">
    <source>
        <dbReference type="Pfam" id="PF14331"/>
    </source>
</evidence>
<dbReference type="InterPro" id="IPR025743">
    <property type="entry name" value="TssM1_N"/>
</dbReference>
<feature type="domain" description="Type VI secretion system component TssM1 N-terminal" evidence="4">
    <location>
        <begin position="189"/>
        <end position="445"/>
    </location>
</feature>
<dbReference type="PANTHER" id="PTHR36153">
    <property type="entry name" value="INNER MEMBRANE PROTEIN-RELATED"/>
    <property type="match status" value="1"/>
</dbReference>
<comment type="caution">
    <text evidence="5">The sequence shown here is derived from an EMBL/GenBank/DDBJ whole genome shotgun (WGS) entry which is preliminary data.</text>
</comment>